<comment type="similarity">
    <text evidence="1">Belongs to the SCO1/2 family.</text>
</comment>
<evidence type="ECO:0000313" key="8">
    <source>
        <dbReference type="Proteomes" id="UP001174909"/>
    </source>
</evidence>
<feature type="binding site" evidence="3">
    <location>
        <position position="56"/>
    </location>
    <ligand>
        <name>Cu cation</name>
        <dbReference type="ChEBI" id="CHEBI:23378"/>
    </ligand>
</feature>
<dbReference type="CDD" id="cd02968">
    <property type="entry name" value="SCO"/>
    <property type="match status" value="1"/>
</dbReference>
<dbReference type="PROSITE" id="PS51352">
    <property type="entry name" value="THIOREDOXIN_2"/>
    <property type="match status" value="1"/>
</dbReference>
<feature type="binding site" evidence="3">
    <location>
        <position position="60"/>
    </location>
    <ligand>
        <name>Cu cation</name>
        <dbReference type="ChEBI" id="CHEBI:23378"/>
    </ligand>
</feature>
<name>A0AA35XBC5_GEOBA</name>
<evidence type="ECO:0000256" key="1">
    <source>
        <dbReference type="ARBA" id="ARBA00010996"/>
    </source>
</evidence>
<proteinExistence type="inferred from homology"/>
<reference evidence="7" key="1">
    <citation type="submission" date="2023-03" db="EMBL/GenBank/DDBJ databases">
        <authorList>
            <person name="Steffen K."/>
            <person name="Cardenas P."/>
        </authorList>
    </citation>
    <scope>NUCLEOTIDE SEQUENCE</scope>
</reference>
<dbReference type="AlphaFoldDB" id="A0AA35XBC5"/>
<evidence type="ECO:0000256" key="3">
    <source>
        <dbReference type="PIRSR" id="PIRSR603782-1"/>
    </source>
</evidence>
<evidence type="ECO:0000256" key="2">
    <source>
        <dbReference type="ARBA" id="ARBA00023008"/>
    </source>
</evidence>
<keyword evidence="4" id="KW-1015">Disulfide bond</keyword>
<keyword evidence="8" id="KW-1185">Reference proteome</keyword>
<feature type="region of interest" description="Disordered" evidence="5">
    <location>
        <begin position="165"/>
        <end position="194"/>
    </location>
</feature>
<dbReference type="InterPro" id="IPR013766">
    <property type="entry name" value="Thioredoxin_domain"/>
</dbReference>
<dbReference type="Proteomes" id="UP001174909">
    <property type="component" value="Unassembled WGS sequence"/>
</dbReference>
<dbReference type="GO" id="GO:0046872">
    <property type="term" value="F:metal ion binding"/>
    <property type="evidence" value="ECO:0007669"/>
    <property type="project" value="UniProtKB-KW"/>
</dbReference>
<evidence type="ECO:0000256" key="5">
    <source>
        <dbReference type="SAM" id="MobiDB-lite"/>
    </source>
</evidence>
<dbReference type="InterPro" id="IPR036249">
    <property type="entry name" value="Thioredoxin-like_sf"/>
</dbReference>
<keyword evidence="3" id="KW-0479">Metal-binding</keyword>
<gene>
    <name evidence="7" type="ORF">GBAR_LOCUS25012</name>
</gene>
<accession>A0AA35XBC5</accession>
<dbReference type="PANTHER" id="PTHR12151">
    <property type="entry name" value="ELECTRON TRANSPORT PROTIN SCO1/SENC FAMILY MEMBER"/>
    <property type="match status" value="1"/>
</dbReference>
<comment type="caution">
    <text evidence="7">The sequence shown here is derived from an EMBL/GenBank/DDBJ whole genome shotgun (WGS) entry which is preliminary data.</text>
</comment>
<feature type="disulfide bond" description="Redox-active" evidence="4">
    <location>
        <begin position="56"/>
        <end position="60"/>
    </location>
</feature>
<feature type="compositionally biased region" description="Gly residues" evidence="5">
    <location>
        <begin position="176"/>
        <end position="194"/>
    </location>
</feature>
<keyword evidence="2 3" id="KW-0186">Copper</keyword>
<sequence>MGCSFGGGEATFSGTVIEDRREAPNFRLTDHFGNAATLDQYNEGKVVVLTFLYTYCPDICPIVAHHVKSVHETLGDDAGDVSIVVVSVDPERDTVERAREYSEAWGMTENWAYLVGSEDELSPVWASYYVVAAVDEEARVADVPEEWKVDRARGVDALRRDIASRARSPHAANRPGGCGGGYPGATSGGRVGAV</sequence>
<dbReference type="Pfam" id="PF02630">
    <property type="entry name" value="SCO1-SenC"/>
    <property type="match status" value="1"/>
</dbReference>
<dbReference type="Gene3D" id="3.40.30.10">
    <property type="entry name" value="Glutaredoxin"/>
    <property type="match status" value="1"/>
</dbReference>
<dbReference type="PANTHER" id="PTHR12151:SF25">
    <property type="entry name" value="LINALOOL DEHYDRATASE_ISOMERASE DOMAIN-CONTAINING PROTEIN"/>
    <property type="match status" value="1"/>
</dbReference>
<evidence type="ECO:0000256" key="4">
    <source>
        <dbReference type="PIRSR" id="PIRSR603782-2"/>
    </source>
</evidence>
<dbReference type="SUPFAM" id="SSF52833">
    <property type="entry name" value="Thioredoxin-like"/>
    <property type="match status" value="1"/>
</dbReference>
<dbReference type="EMBL" id="CASHTH010003456">
    <property type="protein sequence ID" value="CAI8045190.1"/>
    <property type="molecule type" value="Genomic_DNA"/>
</dbReference>
<dbReference type="InterPro" id="IPR003782">
    <property type="entry name" value="SCO1/SenC"/>
</dbReference>
<feature type="domain" description="Thioredoxin" evidence="6">
    <location>
        <begin position="17"/>
        <end position="167"/>
    </location>
</feature>
<organism evidence="7 8">
    <name type="scientific">Geodia barretti</name>
    <name type="common">Barrett's horny sponge</name>
    <dbReference type="NCBI Taxonomy" id="519541"/>
    <lineage>
        <taxon>Eukaryota</taxon>
        <taxon>Metazoa</taxon>
        <taxon>Porifera</taxon>
        <taxon>Demospongiae</taxon>
        <taxon>Heteroscleromorpha</taxon>
        <taxon>Tetractinellida</taxon>
        <taxon>Astrophorina</taxon>
        <taxon>Geodiidae</taxon>
        <taxon>Geodia</taxon>
    </lineage>
</organism>
<evidence type="ECO:0000259" key="6">
    <source>
        <dbReference type="PROSITE" id="PS51352"/>
    </source>
</evidence>
<evidence type="ECO:0000313" key="7">
    <source>
        <dbReference type="EMBL" id="CAI8045190.1"/>
    </source>
</evidence>
<protein>
    <submittedName>
        <fullName evidence="7">Protein SCO1 homolog 1, mitochondrial</fullName>
    </submittedName>
</protein>